<dbReference type="EMBL" id="CM047580">
    <property type="protein sequence ID" value="KAI9921457.1"/>
    <property type="molecule type" value="Genomic_DNA"/>
</dbReference>
<proteinExistence type="predicted"/>
<reference evidence="1 2" key="1">
    <citation type="journal article" date="2022" name="bioRxiv">
        <title>The genome of the oomycete Peronosclerospora sorghi, a cosmopolitan pathogen of maize and sorghum, is inflated with dispersed pseudogenes.</title>
        <authorList>
            <person name="Fletcher K."/>
            <person name="Martin F."/>
            <person name="Isakeit T."/>
            <person name="Cavanaugh K."/>
            <person name="Magill C."/>
            <person name="Michelmore R."/>
        </authorList>
    </citation>
    <scope>NUCLEOTIDE SEQUENCE [LARGE SCALE GENOMIC DNA]</scope>
    <source>
        <strain evidence="1">P6</strain>
    </source>
</reference>
<gene>
    <name evidence="1" type="ORF">PsorP6_000303</name>
</gene>
<sequence length="165" mass="19149">MRRLRLQAYIQLGEWQISLTEPYKQADGDFDHVRECLETATKLDPTNHRAWHEWALMNFRALEISVKDSSLGDPKQYAGRSIQVASKALNPTRKLAAERILAAVRRQIFQLVYEADMVSRELICVAIFWNELWHVALEEVSKHFFNNRDVAAMIADLAPLHEQMD</sequence>
<keyword evidence="2" id="KW-1185">Reference proteome</keyword>
<evidence type="ECO:0000313" key="2">
    <source>
        <dbReference type="Proteomes" id="UP001163321"/>
    </source>
</evidence>
<accession>A0ACC0WRS5</accession>
<name>A0ACC0WRS5_9STRA</name>
<comment type="caution">
    <text evidence="1">The sequence shown here is derived from an EMBL/GenBank/DDBJ whole genome shotgun (WGS) entry which is preliminary data.</text>
</comment>
<dbReference type="Proteomes" id="UP001163321">
    <property type="component" value="Chromosome 1"/>
</dbReference>
<protein>
    <submittedName>
        <fullName evidence="1">Uncharacterized protein</fullName>
    </submittedName>
</protein>
<organism evidence="1 2">
    <name type="scientific">Peronosclerospora sorghi</name>
    <dbReference type="NCBI Taxonomy" id="230839"/>
    <lineage>
        <taxon>Eukaryota</taxon>
        <taxon>Sar</taxon>
        <taxon>Stramenopiles</taxon>
        <taxon>Oomycota</taxon>
        <taxon>Peronosporomycetes</taxon>
        <taxon>Peronosporales</taxon>
        <taxon>Peronosporaceae</taxon>
        <taxon>Peronosclerospora</taxon>
    </lineage>
</organism>
<evidence type="ECO:0000313" key="1">
    <source>
        <dbReference type="EMBL" id="KAI9921457.1"/>
    </source>
</evidence>